<evidence type="ECO:0000313" key="1">
    <source>
        <dbReference type="EMBL" id="MDC0666974.1"/>
    </source>
</evidence>
<protein>
    <submittedName>
        <fullName evidence="1">Uncharacterized protein</fullName>
    </submittedName>
</protein>
<comment type="caution">
    <text evidence="1">The sequence shown here is derived from an EMBL/GenBank/DDBJ whole genome shotgun (WGS) entry which is preliminary data.</text>
</comment>
<proteinExistence type="predicted"/>
<dbReference type="EMBL" id="JAQNDN010000001">
    <property type="protein sequence ID" value="MDC0666974.1"/>
    <property type="molecule type" value="Genomic_DNA"/>
</dbReference>
<name>A0ABT5B0B8_9BACT</name>
<gene>
    <name evidence="1" type="ORF">POL58_04465</name>
</gene>
<accession>A0ABT5B0B8</accession>
<organism evidence="1 2">
    <name type="scientific">Nannocystis radixulma</name>
    <dbReference type="NCBI Taxonomy" id="2995305"/>
    <lineage>
        <taxon>Bacteria</taxon>
        <taxon>Pseudomonadati</taxon>
        <taxon>Myxococcota</taxon>
        <taxon>Polyangia</taxon>
        <taxon>Nannocystales</taxon>
        <taxon>Nannocystaceae</taxon>
        <taxon>Nannocystis</taxon>
    </lineage>
</organism>
<keyword evidence="2" id="KW-1185">Reference proteome</keyword>
<sequence length="275" mass="29858">MHHDDFARTVLYTWTTREQIDALRTSQRLLVADGDVGERSPYLRALDVLVGAGHPLAAVLRDHSGHRRRRYAWTSPLATTLGLGARRYGDALVRIDLAPDALIVAVRPHAAEPFVLVDMSGKPVDLAVAVADPGRIGAVYHVRDGPDDPVAFREYIVCNESKVAEWSIATPAIRARVDADIDLLESLRRGDLAHLPAEAVRAPAAASWASAAPRPTPLDRWHAILAFDNERYRPTPSNLAAVAEALRGYDPAGAPLVHRPAVAFPADQLASHTAQ</sequence>
<reference evidence="1 2" key="1">
    <citation type="submission" date="2022-11" db="EMBL/GenBank/DDBJ databases">
        <title>Minimal conservation of predation-associated metabolite biosynthetic gene clusters underscores biosynthetic potential of Myxococcota including descriptions for ten novel species: Archangium lansinium sp. nov., Myxococcus landrumus sp. nov., Nannocystis bai.</title>
        <authorList>
            <person name="Ahearne A."/>
            <person name="Stevens C."/>
            <person name="Dowd S."/>
        </authorList>
    </citation>
    <scope>NUCLEOTIDE SEQUENCE [LARGE SCALE GENOMIC DNA]</scope>
    <source>
        <strain evidence="1 2">NCELM</strain>
    </source>
</reference>
<dbReference type="Proteomes" id="UP001217838">
    <property type="component" value="Unassembled WGS sequence"/>
</dbReference>
<dbReference type="RefSeq" id="WP_271994757.1">
    <property type="nucleotide sequence ID" value="NZ_JAQNDN010000001.1"/>
</dbReference>
<evidence type="ECO:0000313" key="2">
    <source>
        <dbReference type="Proteomes" id="UP001217838"/>
    </source>
</evidence>